<proteinExistence type="predicted"/>
<protein>
    <submittedName>
        <fullName evidence="1">Uncharacterized protein</fullName>
    </submittedName>
</protein>
<dbReference type="Proteomes" id="UP000214720">
    <property type="component" value="Unassembled WGS sequence"/>
</dbReference>
<sequence length="42" mass="4341">MSQRLCEMTLASPTGAGNQNCYFLVDESACGEVVDGGSIQTG</sequence>
<comment type="caution">
    <text evidence="1">The sequence shown here is derived from an EMBL/GenBank/DDBJ whole genome shotgun (WGS) entry which is preliminary data.</text>
</comment>
<reference evidence="2" key="1">
    <citation type="submission" date="2017-01" db="EMBL/GenBank/DDBJ databases">
        <title>Genome Analysis of Deinococcus marmoris KOPRI26562.</title>
        <authorList>
            <person name="Kim J.H."/>
            <person name="Oh H.-M."/>
        </authorList>
    </citation>
    <scope>NUCLEOTIDE SEQUENCE [LARGE SCALE GENOMIC DNA]</scope>
    <source>
        <strain evidence="2">PAMC 26633</strain>
    </source>
</reference>
<dbReference type="AlphaFoldDB" id="A0A226XD07"/>
<gene>
    <name evidence="1" type="ORF">BSU04_00310</name>
</gene>
<evidence type="ECO:0000313" key="2">
    <source>
        <dbReference type="Proteomes" id="UP000214720"/>
    </source>
</evidence>
<evidence type="ECO:0000313" key="1">
    <source>
        <dbReference type="EMBL" id="OXC80728.1"/>
    </source>
</evidence>
<name>A0A226XD07_CABSO</name>
<accession>A0A226XD07</accession>
<dbReference type="EMBL" id="MTHB01000007">
    <property type="protein sequence ID" value="OXC80728.1"/>
    <property type="molecule type" value="Genomic_DNA"/>
</dbReference>
<organism evidence="1 2">
    <name type="scientific">Caballeronia sordidicola</name>
    <name type="common">Burkholderia sordidicola</name>
    <dbReference type="NCBI Taxonomy" id="196367"/>
    <lineage>
        <taxon>Bacteria</taxon>
        <taxon>Pseudomonadati</taxon>
        <taxon>Pseudomonadota</taxon>
        <taxon>Betaproteobacteria</taxon>
        <taxon>Burkholderiales</taxon>
        <taxon>Burkholderiaceae</taxon>
        <taxon>Caballeronia</taxon>
    </lineage>
</organism>